<gene>
    <name evidence="1" type="ORF">SDRG_09158</name>
</gene>
<dbReference type="Proteomes" id="UP000030762">
    <property type="component" value="Unassembled WGS sequence"/>
</dbReference>
<dbReference type="InParanoid" id="T0RSL1"/>
<dbReference type="EMBL" id="JH767160">
    <property type="protein sequence ID" value="EQC33172.1"/>
    <property type="molecule type" value="Genomic_DNA"/>
</dbReference>
<sequence length="532" mass="59784">MQRPAPAAREAAKLEKRLYHREKQRMYRQQEADEVQFLKTRKSLDPSRPSWRNSTLLKEPEARKLGFEWISQQLYHNVDRVLADCGFPPPAEQTSFDEFVVRETADDTFQYMWRHQLVVPVSLDVAIASARKSIYYYLSGVVWSPGSGMFIDSDMLQEVSPTMLYSHTVVSADESVNLMWREFPVRDNRCVMVSQNIHDDETLPAIKRQCNRQFWVTMEVVDETHTKVRVLYVNSQFFNKDGYVSIHEEAACWGLVDLPTDATDDQLSHRFKRHATVAGQQFLQFSLQTFSGKLLQSVIATKSVKVPSLRIAALETHVRDLQLARPPDTTAVLTLVHRINQLFLQCPTIADHRAFAKVLVKADPTIVSRLFELLTQGDVAAMVVGLQTLYHLSCEASSALDVVTRGGVELCFGLLPMATSMLCAILLDVLDQLVAIAPAATARVATLRHTRLLLAKVHDERTTRVSEAVVASWMPAALRLLNGALQVPAVAAKAASLNTAHVYSLHAQRSLPRPLALRVERLLCASEDKVCT</sequence>
<dbReference type="RefSeq" id="XP_008613295.1">
    <property type="nucleotide sequence ID" value="XM_008615073.1"/>
</dbReference>
<evidence type="ECO:0000313" key="2">
    <source>
        <dbReference type="Proteomes" id="UP000030762"/>
    </source>
</evidence>
<evidence type="ECO:0000313" key="1">
    <source>
        <dbReference type="EMBL" id="EQC33172.1"/>
    </source>
</evidence>
<dbReference type="GeneID" id="19949885"/>
<accession>T0RSL1</accession>
<proteinExistence type="predicted"/>
<name>T0RSL1_SAPDV</name>
<reference evidence="1 2" key="1">
    <citation type="submission" date="2012-04" db="EMBL/GenBank/DDBJ databases">
        <title>The Genome Sequence of Saprolegnia declina VS20.</title>
        <authorList>
            <consortium name="The Broad Institute Genome Sequencing Platform"/>
            <person name="Russ C."/>
            <person name="Nusbaum C."/>
            <person name="Tyler B."/>
            <person name="van West P."/>
            <person name="Dieguez-Uribeondo J."/>
            <person name="de Bruijn I."/>
            <person name="Tripathy S."/>
            <person name="Jiang R."/>
            <person name="Young S.K."/>
            <person name="Zeng Q."/>
            <person name="Gargeya S."/>
            <person name="Fitzgerald M."/>
            <person name="Haas B."/>
            <person name="Abouelleil A."/>
            <person name="Alvarado L."/>
            <person name="Arachchi H.M."/>
            <person name="Berlin A."/>
            <person name="Chapman S.B."/>
            <person name="Goldberg J."/>
            <person name="Griggs A."/>
            <person name="Gujja S."/>
            <person name="Hansen M."/>
            <person name="Howarth C."/>
            <person name="Imamovic A."/>
            <person name="Larimer J."/>
            <person name="McCowen C."/>
            <person name="Montmayeur A."/>
            <person name="Murphy C."/>
            <person name="Neiman D."/>
            <person name="Pearson M."/>
            <person name="Priest M."/>
            <person name="Roberts A."/>
            <person name="Saif S."/>
            <person name="Shea T."/>
            <person name="Sisk P."/>
            <person name="Sykes S."/>
            <person name="Wortman J."/>
            <person name="Nusbaum C."/>
            <person name="Birren B."/>
        </authorList>
    </citation>
    <scope>NUCLEOTIDE SEQUENCE [LARGE SCALE GENOMIC DNA]</scope>
    <source>
        <strain evidence="1 2">VS20</strain>
    </source>
</reference>
<dbReference type="VEuPathDB" id="FungiDB:SDRG_09158"/>
<dbReference type="OrthoDB" id="60904at2759"/>
<keyword evidence="2" id="KW-1185">Reference proteome</keyword>
<protein>
    <submittedName>
        <fullName evidence="1">Uncharacterized protein</fullName>
    </submittedName>
</protein>
<dbReference type="AlphaFoldDB" id="T0RSL1"/>
<organism evidence="1 2">
    <name type="scientific">Saprolegnia diclina (strain VS20)</name>
    <dbReference type="NCBI Taxonomy" id="1156394"/>
    <lineage>
        <taxon>Eukaryota</taxon>
        <taxon>Sar</taxon>
        <taxon>Stramenopiles</taxon>
        <taxon>Oomycota</taxon>
        <taxon>Saprolegniomycetes</taxon>
        <taxon>Saprolegniales</taxon>
        <taxon>Saprolegniaceae</taxon>
        <taxon>Saprolegnia</taxon>
    </lineage>
</organism>